<dbReference type="Pfam" id="PF11865">
    <property type="entry name" value="mTOR_dom"/>
    <property type="match status" value="1"/>
</dbReference>
<dbReference type="InterPro" id="IPR050517">
    <property type="entry name" value="DDR_Repair_Kinase"/>
</dbReference>
<dbReference type="SUPFAM" id="SSF50156">
    <property type="entry name" value="PDZ domain-like"/>
    <property type="match status" value="1"/>
</dbReference>
<dbReference type="VEuPathDB" id="TriTrypDB:LdCL_340046900"/>
<feature type="domain" description="PI3K/PI4K catalytic" evidence="12">
    <location>
        <begin position="2127"/>
        <end position="2450"/>
    </location>
</feature>
<dbReference type="GO" id="GO:0031929">
    <property type="term" value="P:TOR signaling"/>
    <property type="evidence" value="ECO:0007669"/>
    <property type="project" value="TreeGrafter"/>
</dbReference>
<dbReference type="GO" id="GO:0005634">
    <property type="term" value="C:nucleus"/>
    <property type="evidence" value="ECO:0007669"/>
    <property type="project" value="TreeGrafter"/>
</dbReference>
<evidence type="ECO:0000256" key="6">
    <source>
        <dbReference type="ARBA" id="ARBA00022777"/>
    </source>
</evidence>
<protein>
    <recommendedName>
        <fullName evidence="2">non-specific serine/threonine protein kinase</fullName>
        <ecNumber evidence="2">2.7.11.1</ecNumber>
    </recommendedName>
</protein>
<dbReference type="EMBL" id="RHLD01000015">
    <property type="protein sequence ID" value="TPP46726.1"/>
    <property type="molecule type" value="Genomic_DNA"/>
</dbReference>
<dbReference type="InterPro" id="IPR011009">
    <property type="entry name" value="Kinase-like_dom_sf"/>
</dbReference>
<keyword evidence="3" id="KW-0808">Transferase</keyword>
<dbReference type="VEuPathDB" id="TriTrypDB:LDHU3_34.6020"/>
<dbReference type="InterPro" id="IPR016024">
    <property type="entry name" value="ARM-type_fold"/>
</dbReference>
<dbReference type="CDD" id="cd05169">
    <property type="entry name" value="PIKKc_TOR"/>
    <property type="match status" value="1"/>
</dbReference>
<name>A0A504XCQ8_LEIDO</name>
<dbReference type="GO" id="GO:0005737">
    <property type="term" value="C:cytoplasm"/>
    <property type="evidence" value="ECO:0007669"/>
    <property type="project" value="TreeGrafter"/>
</dbReference>
<feature type="compositionally biased region" description="Polar residues" evidence="10">
    <location>
        <begin position="3121"/>
        <end position="3131"/>
    </location>
</feature>
<dbReference type="FunFam" id="2.30.42.10:FF:000441">
    <property type="match status" value="1"/>
</dbReference>
<dbReference type="GO" id="GO:0031932">
    <property type="term" value="C:TORC2 complex"/>
    <property type="evidence" value="ECO:0007669"/>
    <property type="project" value="TreeGrafter"/>
</dbReference>
<dbReference type="InterPro" id="IPR014009">
    <property type="entry name" value="PIK_FAT"/>
</dbReference>
<sequence length="3150" mass="351303">MAETLAPNDVGGISVTKLFSSDSTAALGQQLSSIFSNLNSTPNDRQQRAEECLSALTDTLFLHENELGANESLHERIIALIDGTFCTSVDKGCSSFRVVFDVKWKDQHEKRNRCFVLLLSRAFKCTTPEDCLKVIQCLGEVLEDNIRTTTDLLADNVEPLLRDLFAADVHRRTVACEVLAKIVSTTTFIIKRNPTLLELLTSSCAPLVTLKDAMETRNLWHRTALIRLTSALVENCYEVTPAVAKDVADLVFRYMRAAEDESQLVGVLSALIHVAVTPAFVSAPWDLPQLVRFLCETDWSVYAVATRVAAVAAINKVAFFFCQEEKACYEALRTRSLEFISLDDAVEVVTEGLELIKEMEVLERELHLGTAVVNALCACIQRLPHVPIIYELLELIRERYGDLEVKPIYSLLEGYLDTKQELLNFGKVNALLRFAGPRIRLDDPRLAQLRINVGANQPIPVILHSLPLLTTLQRTEQLHEVLEILSHDDRGVRRVAVSTALELCEIMMERNKFRNATPKGGVQRMQWLDEEVSNAVERVLDVAVADRDPEIRLWALQHLTVPFFPYLCLCDNLDAIFMARNDNDKATRDQALTLLCQLLPYHPTVVQPQLQRAQEYMLHDVATMDASVSFAVCKAGLLKMCVDHDALLIEKSTVEAIVLRRLEAQPFISRSLSIALLQLIRSILERTASQHHSDFHSFLRPLLLIVNGGDSCTRRREALETLTAFISHITKTDISGLSEVYRAVARIIRRETEEEESVTIAAMKVLSSIGAVTPVKMRHPRLRISTDMPERYPSTVLYYLVRSLQLALDPKQQVDTLVAVRTMLHDVEGKVKLNLLTQLLPQLQTWLRDPERAFLYETVLGLMNDLAILLCQFKESVAPSVGHELLRSVQAFCLLPQASQKPFSAYVVQLLDSLAKGIPAQEMRDNRWAIEFIHQRLSQNKNDLDLVHRVVKSLESFIAVMHEKELQMILPHVLQCIEPAKASPGGKLSKSKDINDACFDFLNFVMAKQLTLVKHCCAQIVHTIMWYIELADSNEEMDVGLNTLATLVDTVKMPAKRFIMPIERVAVRNGFPPQYFVNLVQSAAGGAKIRMTTSNGTGLNPDRPITLVSHLPRLSQAEFEHEMRSTPRSENVLIDVLDVRHHQGQTMIDFRFHPGTDTAACCNLFSRKATDNKSTMRRNLGILRVEQTEESPRPVGADVIKALANLPVAKTKKREQSWVLWLHNATVTLLRNSPYAVLRDTCAVADRNTELAKDLFPFAVAAVCGHLETPLRAQLMDIFDRALAAAPADVKQGLFCFAEFMESERDDDRVKLVKVMRESVFSVDRESTSQKFGINYDQDPERGVIVTKLAPNGLGARAGVPIGAQLLAINDIPVRAVSDIRGLIEGLTHIELLLSYEVEEKTKSKPKPLMNLEVLASVAFSGEMHIKAIYFNEVLFESLSSKICKITDRKDSQMRRVMTIAEDLIQYYRHLNMTMTANGLLKTLTRKFSDEIFAPEQFGFEEIASLEQLNWWSEALRRYEARMASFGARYLEVASLVGVLRCEQALGHSSRVQELAEQYWEQLPADAQREVAPFRAKAAFCLGAWDTFDALALDKRMQSCFGVVERCAALFRAECHDELLRYTDKVRESMLESFADSLNENYNRAYEGMTRLQHLRHFEELVSFTTACEERQALLKRVWHRRLVQMSSRPDDLMTVLSINSLVLEPEDDLHSYVYVIRCLCKSQWFSHAEHLLQRLLRENASLEVLCECDPELIHTYIKYVYLAKDKHGAYVELKNILSAVEVDPEDPRAEMWGQCWLLLGEWTMYLFPDCGEEAIKELMCATELGPNSAAAFHSLGILHCDLARDPSTQGEVQNNHLICCINSLFKSIQLCNDVPGSLVMQDVLRILSVWFANSSIREINEAVHHGVQVVADHVWLNVVPQLIAHIGIEARYARAILTDLLIRVGSQYSHALIYPLTVAEKSPDAVRRHMAERVIMGMRNIPENDRIVKEASLVSNEMVRIAILWTEKWHAAIQQAAYKPNNTAAIFSMLQPLYAELDRASTPNELSFRCNFGQTLRRAKVALEEAKTEEAWGFLRQVYAQLRRGVLERRLYMSDVSPTLDGIQDSIVAVPGTFEHDKPLITILKFHSRVYVMPSKQKPRRIGLDASDGKKYRFLLKGHEDMRQDERVMQFIRLIDTIFQSDNAASAIGLSIPQYAVIPLTDNVGVVGWVENTETIYKMLETYRQAHEVSIYEEVNLIMKKGGLDTIEDYHRLPKQQRKALLNYAMENTPKNELRHIFWDHNDTCEQWLSYRQTYGQTLAAMSMVGYVLGLGDRHLNNLMLQGNGTVVHIDFGDCFEVAMHRALYAEAVPFRLTRLLVCALGITGVDGLYRMTCELAMKNLHRHSENLLSILEAFIYDPIINWRLNTVNDVTEKSGSKSAQQESSNGGTAALAGETAAAACLGVDDAAQAEAKPVAMQLSKSVSKPVPHSALPGESQMFENGEETRNQQGDLALARVQAKLTGQDFGVVNSSFSMMRSSRRLEAGGSQPQGSSWGSNSLAGFTDSPKDSFAAPLLTTYLSLRVLNGGAESLDVPHQVDRLIQEATSLDNLSDAFLTGWAPFCKRKATCSVCLATGASASGATLAARKALSWAGCANGLNKVADSCAENSIDGIVDVMLLNRKPHHILLAMDATMAPTEVLGALKAIVEDMKDAKTTVLHDACIPLACFVSSSAKVFRSTAIGGPLMPVCQAVEEAEVGVSFAQRSLAAAPGMCGGGGEGDTFSQRHFWDKVQIGLTENGIFAIDQGCAQPRQNRVGIAQGRSCVRACGARPAKCYPLRSRGTCRSRGAELFSYEADDAVAMTVQGLFSFLQPCMDIASCNWCAVMKSMRSGNEAAIPVMPVPSCDSAGSARASRISEEAGVCVGDKGFPGAAVEHMSELVHSESSGAQLRRANAIHRELVELKHRRERLEAQRKELLEGRREHAEGQRTGCVSGSVSTHAGVARSHSTSGLTFAHPCSEMDSLTACSGLHAAHERHSKSVYQDSFVLANMKPIPSEKERRRLLKATPHLAVKNALRTAAQHDSTLLMGSFLLEDNPHTCTFARERRFRPLLGQKGKYFLSADVAVDQCMNRSHANATKSLSALGSASQTPGPGAYTPRYSKLSRPPRSS</sequence>
<feature type="coiled-coil region" evidence="9">
    <location>
        <begin position="2933"/>
        <end position="2960"/>
    </location>
</feature>
<dbReference type="GO" id="GO:0044877">
    <property type="term" value="F:protein-containing complex binding"/>
    <property type="evidence" value="ECO:0007669"/>
    <property type="project" value="InterPro"/>
</dbReference>
<dbReference type="InterPro" id="IPR024585">
    <property type="entry name" value="mTOR_dom"/>
</dbReference>
<reference evidence="16" key="1">
    <citation type="submission" date="2019-02" db="EMBL/GenBank/DDBJ databases">
        <title>FDA dAtabase for Regulatory Grade micrObial Sequences (FDA-ARGOS): Supporting development and validation of Infectious Disease Dx tests.</title>
        <authorList>
            <person name="Duncan R."/>
            <person name="Fisher C."/>
            <person name="Tallon L."/>
            <person name="Sadzewicz L."/>
            <person name="Sengamalay N."/>
            <person name="Ott S."/>
            <person name="Godinez A."/>
            <person name="Nagaraj S."/>
            <person name="Vavikolanu K."/>
            <person name="Vyas G."/>
            <person name="Nadendla S."/>
            <person name="Aluvathingal J."/>
            <person name="Sichtig H."/>
        </authorList>
    </citation>
    <scope>NUCLEOTIDE SEQUENCE [LARGE SCALE GENOMIC DNA]</scope>
    <source>
        <strain evidence="16">FDAARGOS_360</strain>
    </source>
</reference>
<dbReference type="PANTHER" id="PTHR11139:SF121">
    <property type="entry name" value="NON-SPECIFIC SERINE_THREONINE PROTEIN KINASE"/>
    <property type="match status" value="1"/>
</dbReference>
<dbReference type="PROSITE" id="PS50106">
    <property type="entry name" value="PDZ"/>
    <property type="match status" value="1"/>
</dbReference>
<dbReference type="InterPro" id="IPR000403">
    <property type="entry name" value="PI3/4_kinase_cat_dom"/>
</dbReference>
<accession>A0A504XCQ8</accession>
<evidence type="ECO:0000256" key="8">
    <source>
        <dbReference type="ARBA" id="ARBA00048679"/>
    </source>
</evidence>
<evidence type="ECO:0000256" key="3">
    <source>
        <dbReference type="ARBA" id="ARBA00022679"/>
    </source>
</evidence>
<keyword evidence="5" id="KW-0547">Nucleotide-binding</keyword>
<dbReference type="PROSITE" id="PS51190">
    <property type="entry name" value="FATC"/>
    <property type="match status" value="1"/>
</dbReference>
<dbReference type="VEuPathDB" id="TriTrypDB:LdCL_340047000"/>
<dbReference type="GO" id="GO:0031931">
    <property type="term" value="C:TORC1 complex"/>
    <property type="evidence" value="ECO:0007669"/>
    <property type="project" value="TreeGrafter"/>
</dbReference>
<dbReference type="InterPro" id="IPR036034">
    <property type="entry name" value="PDZ_sf"/>
</dbReference>
<dbReference type="VEuPathDB" id="TriTrypDB:LdBPK_343750.1"/>
<evidence type="ECO:0000256" key="7">
    <source>
        <dbReference type="ARBA" id="ARBA00022840"/>
    </source>
</evidence>
<dbReference type="SUPFAM" id="SSF47212">
    <property type="entry name" value="FKBP12-rapamycin-binding domain of FKBP-rapamycin-associated protein (FRAP)"/>
    <property type="match status" value="1"/>
</dbReference>
<dbReference type="InterPro" id="IPR001478">
    <property type="entry name" value="PDZ"/>
</dbReference>
<dbReference type="Pfam" id="PF02260">
    <property type="entry name" value="FATC"/>
    <property type="match status" value="1"/>
</dbReference>
<dbReference type="SMART" id="SM00146">
    <property type="entry name" value="PI3Kc"/>
    <property type="match status" value="1"/>
</dbReference>
<dbReference type="Pfam" id="PF00454">
    <property type="entry name" value="PI3_PI4_kinase"/>
    <property type="match status" value="1"/>
</dbReference>
<feature type="compositionally biased region" description="Low complexity" evidence="10">
    <location>
        <begin position="2526"/>
        <end position="2539"/>
    </location>
</feature>
<dbReference type="SUPFAM" id="SSF56112">
    <property type="entry name" value="Protein kinase-like (PK-like)"/>
    <property type="match status" value="1"/>
</dbReference>
<dbReference type="GO" id="GO:0005524">
    <property type="term" value="F:ATP binding"/>
    <property type="evidence" value="ECO:0007669"/>
    <property type="project" value="UniProtKB-KW"/>
</dbReference>
<dbReference type="SMART" id="SM01345">
    <property type="entry name" value="Rapamycin_bind"/>
    <property type="match status" value="1"/>
</dbReference>
<evidence type="ECO:0000256" key="5">
    <source>
        <dbReference type="ARBA" id="ARBA00022741"/>
    </source>
</evidence>
<evidence type="ECO:0000259" key="12">
    <source>
        <dbReference type="PROSITE" id="PS50290"/>
    </source>
</evidence>
<dbReference type="Proteomes" id="UP000318821">
    <property type="component" value="Unassembled WGS sequence"/>
</dbReference>
<dbReference type="InterPro" id="IPR018936">
    <property type="entry name" value="PI3/4_kinase_CS"/>
</dbReference>
<dbReference type="PROSITE" id="PS50290">
    <property type="entry name" value="PI3_4_KINASE_3"/>
    <property type="match status" value="1"/>
</dbReference>
<dbReference type="InterPro" id="IPR026683">
    <property type="entry name" value="TOR_cat"/>
</dbReference>
<evidence type="ECO:0000313" key="16">
    <source>
        <dbReference type="Proteomes" id="UP000318821"/>
    </source>
</evidence>
<dbReference type="EC" id="2.7.11.1" evidence="2"/>
<dbReference type="Gene3D" id="1.10.1070.11">
    <property type="entry name" value="Phosphatidylinositol 3-/4-kinase, catalytic domain"/>
    <property type="match status" value="1"/>
</dbReference>
<comment type="caution">
    <text evidence="15">The sequence shown here is derived from an EMBL/GenBank/DDBJ whole genome shotgun (WGS) entry which is preliminary data.</text>
</comment>
<dbReference type="PANTHER" id="PTHR11139">
    <property type="entry name" value="ATAXIA TELANGIECTASIA MUTATED ATM -RELATED"/>
    <property type="match status" value="1"/>
</dbReference>
<evidence type="ECO:0000256" key="10">
    <source>
        <dbReference type="SAM" id="MobiDB-lite"/>
    </source>
</evidence>
<keyword evidence="9" id="KW-0175">Coiled coil</keyword>
<dbReference type="GO" id="GO:0004674">
    <property type="term" value="F:protein serine/threonine kinase activity"/>
    <property type="evidence" value="ECO:0007669"/>
    <property type="project" value="UniProtKB-EC"/>
</dbReference>
<gene>
    <name evidence="15" type="ORF">CGC20_20630</name>
</gene>
<evidence type="ECO:0000313" key="15">
    <source>
        <dbReference type="EMBL" id="TPP46726.1"/>
    </source>
</evidence>
<dbReference type="PROSITE" id="PS00916">
    <property type="entry name" value="PI3_4_KINASE_2"/>
    <property type="match status" value="1"/>
</dbReference>
<dbReference type="GO" id="GO:0016242">
    <property type="term" value="P:negative regulation of macroautophagy"/>
    <property type="evidence" value="ECO:0007669"/>
    <property type="project" value="TreeGrafter"/>
</dbReference>
<evidence type="ECO:0000256" key="9">
    <source>
        <dbReference type="SAM" id="Coils"/>
    </source>
</evidence>
<dbReference type="InterPro" id="IPR003152">
    <property type="entry name" value="FATC_dom"/>
</dbReference>
<feature type="region of interest" description="Disordered" evidence="10">
    <location>
        <begin position="3121"/>
        <end position="3150"/>
    </location>
</feature>
<dbReference type="Gene3D" id="1.25.40.10">
    <property type="entry name" value="Tetratricopeptide repeat domain"/>
    <property type="match status" value="1"/>
</dbReference>
<dbReference type="Gene3D" id="3.30.1010.10">
    <property type="entry name" value="Phosphatidylinositol 3-kinase Catalytic Subunit, Chain A, domain 4"/>
    <property type="match status" value="1"/>
</dbReference>
<feature type="region of interest" description="Disordered" evidence="10">
    <location>
        <begin position="2521"/>
        <end position="2540"/>
    </location>
</feature>
<dbReference type="Gene3D" id="2.30.42.10">
    <property type="match status" value="1"/>
</dbReference>
<evidence type="ECO:0000259" key="14">
    <source>
        <dbReference type="PROSITE" id="PS51190"/>
    </source>
</evidence>
<feature type="domain" description="FATC" evidence="14">
    <location>
        <begin position="2570"/>
        <end position="2603"/>
    </location>
</feature>
<comment type="catalytic activity">
    <reaction evidence="8">
        <text>L-seryl-[protein] + ATP = O-phospho-L-seryl-[protein] + ADP + H(+)</text>
        <dbReference type="Rhea" id="RHEA:17989"/>
        <dbReference type="Rhea" id="RHEA-COMP:9863"/>
        <dbReference type="Rhea" id="RHEA-COMP:11604"/>
        <dbReference type="ChEBI" id="CHEBI:15378"/>
        <dbReference type="ChEBI" id="CHEBI:29999"/>
        <dbReference type="ChEBI" id="CHEBI:30616"/>
        <dbReference type="ChEBI" id="CHEBI:83421"/>
        <dbReference type="ChEBI" id="CHEBI:456216"/>
        <dbReference type="EC" id="2.7.11.1"/>
    </reaction>
</comment>
<dbReference type="PROSITE" id="PS51189">
    <property type="entry name" value="FAT"/>
    <property type="match status" value="1"/>
</dbReference>
<keyword evidence="6 15" id="KW-0418">Kinase</keyword>
<dbReference type="SUPFAM" id="SSF48371">
    <property type="entry name" value="ARM repeat"/>
    <property type="match status" value="1"/>
</dbReference>
<evidence type="ECO:0000259" key="13">
    <source>
        <dbReference type="PROSITE" id="PS51189"/>
    </source>
</evidence>
<dbReference type="FunFam" id="1.10.1070.11:FF:000039">
    <property type="entry name" value="Serine/threonine-protein kinase TOR"/>
    <property type="match status" value="1"/>
</dbReference>
<dbReference type="InterPro" id="IPR036940">
    <property type="entry name" value="PI3/4_kinase_cat_sf"/>
</dbReference>
<evidence type="ECO:0000256" key="1">
    <source>
        <dbReference type="ARBA" id="ARBA00011031"/>
    </source>
</evidence>
<dbReference type="SMART" id="SM01343">
    <property type="entry name" value="FATC"/>
    <property type="match status" value="1"/>
</dbReference>
<dbReference type="InterPro" id="IPR036738">
    <property type="entry name" value="FRB_sf"/>
</dbReference>
<dbReference type="PROSITE" id="PS00915">
    <property type="entry name" value="PI3_4_KINASE_1"/>
    <property type="match status" value="1"/>
</dbReference>
<dbReference type="InterPro" id="IPR009076">
    <property type="entry name" value="FRB_dom"/>
</dbReference>
<dbReference type="Pfam" id="PF02259">
    <property type="entry name" value="FAT"/>
    <property type="match status" value="1"/>
</dbReference>
<evidence type="ECO:0000259" key="11">
    <source>
        <dbReference type="PROSITE" id="PS50106"/>
    </source>
</evidence>
<feature type="domain" description="PDZ" evidence="11">
    <location>
        <begin position="1320"/>
        <end position="1391"/>
    </location>
</feature>
<dbReference type="GO" id="GO:0080090">
    <property type="term" value="P:regulation of primary metabolic process"/>
    <property type="evidence" value="ECO:0007669"/>
    <property type="project" value="UniProtKB-ARBA"/>
</dbReference>
<evidence type="ECO:0000256" key="2">
    <source>
        <dbReference type="ARBA" id="ARBA00012513"/>
    </source>
</evidence>
<organism evidence="15 16">
    <name type="scientific">Leishmania donovani</name>
    <dbReference type="NCBI Taxonomy" id="5661"/>
    <lineage>
        <taxon>Eukaryota</taxon>
        <taxon>Discoba</taxon>
        <taxon>Euglenozoa</taxon>
        <taxon>Kinetoplastea</taxon>
        <taxon>Metakinetoplastina</taxon>
        <taxon>Trypanosomatida</taxon>
        <taxon>Trypanosomatidae</taxon>
        <taxon>Leishmaniinae</taxon>
        <taxon>Leishmania</taxon>
    </lineage>
</organism>
<dbReference type="InterPro" id="IPR011990">
    <property type="entry name" value="TPR-like_helical_dom_sf"/>
</dbReference>
<dbReference type="FunFam" id="3.30.1010.10:FF:000034">
    <property type="entry name" value="Serine/threonine-protein kinase TOR"/>
    <property type="match status" value="1"/>
</dbReference>
<keyword evidence="4" id="KW-0677">Repeat</keyword>
<dbReference type="VEuPathDB" id="TriTrypDB:LDHU3_34.6040"/>
<dbReference type="VEuPathDB" id="TriTrypDB:LdBPK_343760.1"/>
<proteinExistence type="inferred from homology"/>
<evidence type="ECO:0000256" key="4">
    <source>
        <dbReference type="ARBA" id="ARBA00022737"/>
    </source>
</evidence>
<dbReference type="Pfam" id="PF08771">
    <property type="entry name" value="FRB_dom"/>
    <property type="match status" value="1"/>
</dbReference>
<comment type="similarity">
    <text evidence="1">Belongs to the PI3/PI4-kinase family.</text>
</comment>
<dbReference type="Gene3D" id="1.20.120.150">
    <property type="entry name" value="FKBP12-rapamycin binding domain"/>
    <property type="match status" value="1"/>
</dbReference>
<dbReference type="InterPro" id="IPR003151">
    <property type="entry name" value="PIK-rel_kinase_FAT"/>
</dbReference>
<keyword evidence="7" id="KW-0067">ATP-binding</keyword>
<feature type="domain" description="FAT" evidence="13">
    <location>
        <begin position="1414"/>
        <end position="1963"/>
    </location>
</feature>
<dbReference type="SMART" id="SM00228">
    <property type="entry name" value="PDZ"/>
    <property type="match status" value="1"/>
</dbReference>